<dbReference type="EMBL" id="CP047385">
    <property type="protein sequence ID" value="QHF11275.1"/>
    <property type="molecule type" value="Genomic_DNA"/>
</dbReference>
<evidence type="ECO:0000256" key="2">
    <source>
        <dbReference type="ARBA" id="ARBA00007840"/>
    </source>
</evidence>
<feature type="signal peptide" evidence="7">
    <location>
        <begin position="1"/>
        <end position="29"/>
    </location>
</feature>
<feature type="domain" description="Beta-lactamase-related" evidence="8">
    <location>
        <begin position="49"/>
        <end position="394"/>
    </location>
</feature>
<evidence type="ECO:0000313" key="10">
    <source>
        <dbReference type="Proteomes" id="UP000035080"/>
    </source>
</evidence>
<evidence type="ECO:0000313" key="9">
    <source>
        <dbReference type="EMBL" id="QHF11275.1"/>
    </source>
</evidence>
<evidence type="ECO:0000259" key="8">
    <source>
        <dbReference type="Pfam" id="PF00144"/>
    </source>
</evidence>
<dbReference type="Pfam" id="PF00144">
    <property type="entry name" value="Beta-lactamase"/>
    <property type="match status" value="1"/>
</dbReference>
<evidence type="ECO:0000256" key="6">
    <source>
        <dbReference type="RuleBase" id="RU361140"/>
    </source>
</evidence>
<dbReference type="InterPro" id="IPR050491">
    <property type="entry name" value="AmpC-like"/>
</dbReference>
<dbReference type="PANTHER" id="PTHR46825">
    <property type="entry name" value="D-ALANYL-D-ALANINE-CARBOXYPEPTIDASE/ENDOPEPTIDASE AMPH"/>
    <property type="match status" value="1"/>
</dbReference>
<dbReference type="SUPFAM" id="SSF56601">
    <property type="entry name" value="beta-lactamase/transpeptidase-like"/>
    <property type="match status" value="1"/>
</dbReference>
<organism evidence="9 10">
    <name type="scientific">Pandoraea fibrosis</name>
    <dbReference type="NCBI Taxonomy" id="1891094"/>
    <lineage>
        <taxon>Bacteria</taxon>
        <taxon>Pseudomonadati</taxon>
        <taxon>Pseudomonadota</taxon>
        <taxon>Betaproteobacteria</taxon>
        <taxon>Burkholderiales</taxon>
        <taxon>Burkholderiaceae</taxon>
        <taxon>Pandoraea</taxon>
    </lineage>
</organism>
<dbReference type="Gene3D" id="3.40.710.10">
    <property type="entry name" value="DD-peptidase/beta-lactamase superfamily"/>
    <property type="match status" value="1"/>
</dbReference>
<dbReference type="PANTHER" id="PTHR46825:SF8">
    <property type="entry name" value="BETA-LACTAMASE-RELATED"/>
    <property type="match status" value="1"/>
</dbReference>
<reference evidence="9 10" key="1">
    <citation type="journal article" date="2015" name="Genome Announc.">
        <title>Genome Sequences of Two Pandoraea pnomenusa Isolates Recovered 11 Months Apart from a Cystic Fibrosis Patient.</title>
        <authorList>
            <person name="Ee R."/>
            <person name="Ambrose M."/>
            <person name="Lazenby J."/>
            <person name="Williams P."/>
            <person name="Chan K.G."/>
            <person name="Roddam L."/>
        </authorList>
    </citation>
    <scope>NUCLEOTIDE SEQUENCE [LARGE SCALE GENOMIC DNA]</scope>
    <source>
        <strain evidence="9 10">6399</strain>
    </source>
</reference>
<evidence type="ECO:0000256" key="7">
    <source>
        <dbReference type="SAM" id="SignalP"/>
    </source>
</evidence>
<accession>A0ABX6HL97</accession>
<proteinExistence type="inferred from homology"/>
<dbReference type="NCBIfam" id="NF045671">
    <property type="entry name" value="blaPNC"/>
    <property type="match status" value="1"/>
</dbReference>
<dbReference type="InterPro" id="IPR012338">
    <property type="entry name" value="Beta-lactam/transpept-like"/>
</dbReference>
<keyword evidence="10" id="KW-1185">Reference proteome</keyword>
<gene>
    <name evidence="9" type="primary">ampC</name>
    <name evidence="9" type="ORF">PI93_000405</name>
</gene>
<dbReference type="Proteomes" id="UP000035080">
    <property type="component" value="Chromosome"/>
</dbReference>
<keyword evidence="4 6" id="KW-0378">Hydrolase</keyword>
<comment type="catalytic activity">
    <reaction evidence="1 6">
        <text>a beta-lactam + H2O = a substituted beta-amino acid</text>
        <dbReference type="Rhea" id="RHEA:20401"/>
        <dbReference type="ChEBI" id="CHEBI:15377"/>
        <dbReference type="ChEBI" id="CHEBI:35627"/>
        <dbReference type="ChEBI" id="CHEBI:140347"/>
        <dbReference type="EC" id="3.5.2.6"/>
    </reaction>
</comment>
<feature type="chain" id="PRO_5045423037" description="Beta-lactamase" evidence="7">
    <location>
        <begin position="30"/>
        <end position="409"/>
    </location>
</feature>
<sequence>MTKPYLTLCAALAATAAIGWMAFSARSYAAEPAAAAPADPRQAEIKSLVDNTITPLMARQNVPGMAVGIVFDGHTYVFDYGVADKATRKPVTPDTLFEIGSVSKTFTATLAAYAQTTGALSLDDKTSRFVPELAGTPFGDVKLMNLGTHTTGGMPLQVPDDIHNTDQIVQYFKAWKPAQPTGTVRTYSNVSIGALGWITARAMHGDFSTLVTEHVFKPLDLKHTFIRVPEDQQANYAWGYGKDGKPIRVNPGVFEQEAYGVKTTASDLLQFVQANLGGPVRDESLRKAIQATHTGYFFDKPMTQDLIWEQYPYPVGVDALLEGNANHMAYEPTPARELSPPMAPTSVVWINKTGSTNGFGTYVAFVPSKQMGIVLLANKNYPMDERIRAAHHILTTLDGGTRATAASRE</sequence>
<dbReference type="EC" id="3.5.2.6" evidence="3 6"/>
<evidence type="ECO:0000256" key="3">
    <source>
        <dbReference type="ARBA" id="ARBA00012865"/>
    </source>
</evidence>
<dbReference type="NCBIfam" id="NF033085">
    <property type="entry name" value="bla_class_C"/>
    <property type="match status" value="1"/>
</dbReference>
<evidence type="ECO:0000256" key="5">
    <source>
        <dbReference type="ARBA" id="ARBA00023251"/>
    </source>
</evidence>
<dbReference type="InterPro" id="IPR001586">
    <property type="entry name" value="Beta-lactam_class-C_AS"/>
</dbReference>
<evidence type="ECO:0000256" key="4">
    <source>
        <dbReference type="ARBA" id="ARBA00022801"/>
    </source>
</evidence>
<protein>
    <recommendedName>
        <fullName evidence="3 6">Beta-lactamase</fullName>
        <ecNumber evidence="3 6">3.5.2.6</ecNumber>
    </recommendedName>
</protein>
<dbReference type="InterPro" id="IPR058136">
    <property type="entry name" value="AmpC"/>
</dbReference>
<keyword evidence="5 6" id="KW-0046">Antibiotic resistance</keyword>
<comment type="similarity">
    <text evidence="2 6">Belongs to the class-C beta-lactamase family.</text>
</comment>
<name>A0ABX6HL97_9BURK</name>
<dbReference type="RefSeq" id="WP_039373344.1">
    <property type="nucleotide sequence ID" value="NZ_CP047385.1"/>
</dbReference>
<dbReference type="PROSITE" id="PS00336">
    <property type="entry name" value="BETA_LACTAMASE_C"/>
    <property type="match status" value="1"/>
</dbReference>
<dbReference type="InterPro" id="IPR001466">
    <property type="entry name" value="Beta-lactam-related"/>
</dbReference>
<evidence type="ECO:0000256" key="1">
    <source>
        <dbReference type="ARBA" id="ARBA00001526"/>
    </source>
</evidence>
<keyword evidence="7" id="KW-0732">Signal</keyword>